<protein>
    <submittedName>
        <fullName evidence="2">Uncharacterized protein</fullName>
    </submittedName>
</protein>
<dbReference type="Proteomes" id="UP000824201">
    <property type="component" value="Unassembled WGS sequence"/>
</dbReference>
<evidence type="ECO:0000313" key="2">
    <source>
        <dbReference type="EMBL" id="HIR87888.1"/>
    </source>
</evidence>
<name>A0A9D1EDG0_9FIRM</name>
<sequence>MEEKIKKILDQLPVRTDTLITGFQLFLCIVILFFAAKQQIASDAKLSKRQQQYTNKLEKKLMKQRYLLEKQHYKIKISDAKAKLHQLQQKAISNDKTLFC</sequence>
<reference evidence="2" key="2">
    <citation type="journal article" date="2021" name="PeerJ">
        <title>Extensive microbial diversity within the chicken gut microbiome revealed by metagenomics and culture.</title>
        <authorList>
            <person name="Gilroy R."/>
            <person name="Ravi A."/>
            <person name="Getino M."/>
            <person name="Pursley I."/>
            <person name="Horton D.L."/>
            <person name="Alikhan N.F."/>
            <person name="Baker D."/>
            <person name="Gharbi K."/>
            <person name="Hall N."/>
            <person name="Watson M."/>
            <person name="Adriaenssens E.M."/>
            <person name="Foster-Nyarko E."/>
            <person name="Jarju S."/>
            <person name="Secka A."/>
            <person name="Antonio M."/>
            <person name="Oren A."/>
            <person name="Chaudhuri R.R."/>
            <person name="La Ragione R."/>
            <person name="Hildebrand F."/>
            <person name="Pallen M.J."/>
        </authorList>
    </citation>
    <scope>NUCLEOTIDE SEQUENCE</scope>
    <source>
        <strain evidence="2">ChiW13-3771</strain>
    </source>
</reference>
<keyword evidence="1" id="KW-0472">Membrane</keyword>
<keyword evidence="1" id="KW-1133">Transmembrane helix</keyword>
<dbReference type="AlphaFoldDB" id="A0A9D1EDG0"/>
<proteinExistence type="predicted"/>
<gene>
    <name evidence="2" type="ORF">IAC96_02955</name>
</gene>
<comment type="caution">
    <text evidence="2">The sequence shown here is derived from an EMBL/GenBank/DDBJ whole genome shotgun (WGS) entry which is preliminary data.</text>
</comment>
<dbReference type="EMBL" id="DVHN01000034">
    <property type="protein sequence ID" value="HIR87888.1"/>
    <property type="molecule type" value="Genomic_DNA"/>
</dbReference>
<organism evidence="2 3">
    <name type="scientific">Candidatus Fimimorpha faecalis</name>
    <dbReference type="NCBI Taxonomy" id="2840824"/>
    <lineage>
        <taxon>Bacteria</taxon>
        <taxon>Bacillati</taxon>
        <taxon>Bacillota</taxon>
        <taxon>Clostridia</taxon>
        <taxon>Eubacteriales</taxon>
        <taxon>Candidatus Fimimorpha</taxon>
    </lineage>
</organism>
<evidence type="ECO:0000256" key="1">
    <source>
        <dbReference type="SAM" id="Phobius"/>
    </source>
</evidence>
<accession>A0A9D1EDG0</accession>
<evidence type="ECO:0000313" key="3">
    <source>
        <dbReference type="Proteomes" id="UP000824201"/>
    </source>
</evidence>
<reference evidence="2" key="1">
    <citation type="submission" date="2020-10" db="EMBL/GenBank/DDBJ databases">
        <authorList>
            <person name="Gilroy R."/>
        </authorList>
    </citation>
    <scope>NUCLEOTIDE SEQUENCE</scope>
    <source>
        <strain evidence="2">ChiW13-3771</strain>
    </source>
</reference>
<keyword evidence="1" id="KW-0812">Transmembrane</keyword>
<feature type="transmembrane region" description="Helical" evidence="1">
    <location>
        <begin position="19"/>
        <end position="36"/>
    </location>
</feature>